<dbReference type="InterPro" id="IPR019787">
    <property type="entry name" value="Znf_PHD-finger"/>
</dbReference>
<feature type="domain" description="PHD-type" evidence="21">
    <location>
        <begin position="512"/>
        <end position="569"/>
    </location>
</feature>
<dbReference type="Gene3D" id="2.60.120.650">
    <property type="entry name" value="Cupin"/>
    <property type="match status" value="2"/>
</dbReference>
<dbReference type="InterPro" id="IPR019786">
    <property type="entry name" value="Zinc_finger_PHD-type_CS"/>
</dbReference>
<evidence type="ECO:0000313" key="23">
    <source>
        <dbReference type="EMBL" id="KAF2835606.1"/>
    </source>
</evidence>
<keyword evidence="10" id="KW-0156">Chromatin regulator</keyword>
<evidence type="ECO:0000313" key="24">
    <source>
        <dbReference type="Proteomes" id="UP000799429"/>
    </source>
</evidence>
<evidence type="ECO:0000256" key="7">
    <source>
        <dbReference type="ARBA" id="ARBA00022723"/>
    </source>
</evidence>
<dbReference type="GO" id="GO:0000981">
    <property type="term" value="F:DNA-binding transcription factor activity, RNA polymerase II-specific"/>
    <property type="evidence" value="ECO:0007669"/>
    <property type="project" value="InterPro"/>
</dbReference>
<accession>A0A9P4S3N5</accession>
<sequence>MPSFKREFIGTLRSFDEPSPVYEPNSPTLPVNPSLTSGGPNTTNALRQFNHYQSLESIRQARFPSAESEVDLINQNHSIQHGTTGIHSQSARQTQIHGSPMNQLADIALATSPTFEPQSHVHNAGRSSPRYAHSSLNLGQHTKRATRHAHPSDLNERPAKRARSEAVTSPQYFQSLSRPSSSHVPSDWSYNVEQMAEAARIAPTSSSTYNVKVQGAYYPGARRYSEAEDEASEALLALFRSSAPAPAPTWNNGIRPPIPSSTNALTSSDHSKSISSSININSYQIPLSGAINTGASYRETTHIQEEVTQYSHNVNGLGVDPPPEQHHEEPISSNFQTHTPPEELDFPTNHANAKVEANEKKEQPKAYKGWPKGKLRGSRAKTATSKKSNKGSSKAQRDRSAATVEVTSHLHSPQSLLADGVDGRPSVGGSSRKQSRSVRSISRNSPRADLPLYRRSSFSDFVSEHSPKTDYCHLRRACSVPPDVRLIIRPLGHSSATSQGKKLKQSKIVEPAIECAGCSLSQDAIVGDVEQWIQCDGCKGWFHWACAGFKTKRDVESVDKFICRPCRPKHGPTTYVRKSSRAHNEVDYAGLNEGVLRTSDDNMEHHYISRIKDGTLPFLKQEMFARIRPEMATAEYFERCGLWTEPCVIPAEWNPRPGPPGAERTEPLVDTEHVDVDFGFETEFVPDDGQDKLDMVIPHGLNIRAVEELVSPERKLEVINVKDQEGEDASKKWNMRKWREYYEQKGEKQIYNVISLEVADSKLGRLIRRPRIVRELDLQDAVWPEEDKNRKSVGFYCLMSVKDCYTDFHIDFGGSGVYYHIVKGKKTFFFIPPKKQNLKAYEQWCLSPAMNHTWLPEQTKECYRVDLSEGDTMLIPSGWIHSVWTPENSLVIGGNFLTRMHYSMQLRVVEVEKTTKVPQKFKYPFFQKVMWYALLDYLKQDPLPDEVRELFYEGKQFVREKPIYLEPNKFGHNSHPGRANYHSKYYSRGEVDGWPDLVSFLLRTVMLSMGRIEGVAPTVCERVAKSIPKGHGQPLDLIRTFAIWVAWKRGNEDLPQWAHPNGILPEAGEPAGEKKMSAAALKRLEKQAALERTVPDRQSVRQRQALEEKSKSVVAENESPAPMDKPTSTPKTSVLGPKRIACDACRRRRIRCKHKDELDTSPSSRPGTSTMVAVWINNQNTPSQPVTSATNSQAATPAPRVYKTPQTILPPFTKDQFGSGDGKRGRNKACLECRRSKRRCIHDEYGNIDPIRAQESPIPRGSANKKRASTGGAEQGSAKKLRSEPTHTDIMTAPQAQVAHAITLEEEIIEEDVPSEKPYMFQPLMTLSSTNVQIQDTPDIEMSMDPIDPSLEMADQMLDGLDGAGGSPDRGVEPSISNADDIEVSTTNLATAMPMDPALENSAVDPALNSSFVEPTLNNAMVDPALNNSMVDPAPDNFALDPALEDFTVAPTLENSKVDPSLKNSTADLAREGSPVDLVRNLDSETPLTNGVHVHGEDKQFQASTPCPTTPVARKQDVDVPDPSSPLSEAPSFPELLPTQSVDHAVIPSLEVPRSARQSTRGSKPVDRFTNGTLDHKLNRTLTQSKAKSSSPVTARKTTQGTAGKMSVVNTGSKRDSKSVDRKEQAGSPSRTEEEEASMKLAMQLQAEEFGLRRIK</sequence>
<evidence type="ECO:0000256" key="18">
    <source>
        <dbReference type="ARBA" id="ARBA00047915"/>
    </source>
</evidence>
<protein>
    <recommendedName>
        <fullName evidence="6">JmjC domain-containing histone demethylation protein 1</fullName>
        <ecNumber evidence="5">1.14.11.27</ecNumber>
    </recommendedName>
    <alternativeName>
        <fullName evidence="17">[Histone-H3]-lysine-36 demethylase 1</fullName>
    </alternativeName>
</protein>
<feature type="domain" description="JmjC" evidence="22">
    <location>
        <begin position="758"/>
        <end position="913"/>
    </location>
</feature>
<keyword evidence="24" id="KW-1185">Reference proteome</keyword>
<dbReference type="GO" id="GO:0140680">
    <property type="term" value="F:histone H3K36me/H3K36me2 demethylase activity"/>
    <property type="evidence" value="ECO:0007669"/>
    <property type="project" value="UniProtKB-EC"/>
</dbReference>
<dbReference type="CDD" id="cd15517">
    <property type="entry name" value="PHD_TCF19_like"/>
    <property type="match status" value="1"/>
</dbReference>
<name>A0A9P4S3N5_9PEZI</name>
<keyword evidence="16" id="KW-0539">Nucleus</keyword>
<dbReference type="InterPro" id="IPR003347">
    <property type="entry name" value="JmjC_dom"/>
</dbReference>
<keyword evidence="14" id="KW-0805">Transcription regulation</keyword>
<dbReference type="InterPro" id="IPR041070">
    <property type="entry name" value="JHD"/>
</dbReference>
<comment type="caution">
    <text evidence="23">The sequence shown here is derived from an EMBL/GenBank/DDBJ whole genome shotgun (WGS) entry which is preliminary data.</text>
</comment>
<dbReference type="PANTHER" id="PTHR23123">
    <property type="entry name" value="PHD/F-BOX CONTAINING PROTEIN"/>
    <property type="match status" value="1"/>
</dbReference>
<evidence type="ECO:0000256" key="1">
    <source>
        <dbReference type="ARBA" id="ARBA00001954"/>
    </source>
</evidence>
<dbReference type="CDD" id="cd00067">
    <property type="entry name" value="GAL4"/>
    <property type="match status" value="1"/>
</dbReference>
<gene>
    <name evidence="23" type="ORF">M501DRAFT_997723</name>
</gene>
<feature type="region of interest" description="Disordered" evidence="20">
    <location>
        <begin position="1487"/>
        <end position="1536"/>
    </location>
</feature>
<keyword evidence="15" id="KW-0804">Transcription</keyword>
<evidence type="ECO:0000256" key="6">
    <source>
        <dbReference type="ARBA" id="ARBA00015153"/>
    </source>
</evidence>
<evidence type="ECO:0000256" key="10">
    <source>
        <dbReference type="ARBA" id="ARBA00022853"/>
    </source>
</evidence>
<dbReference type="EMBL" id="MU006107">
    <property type="protein sequence ID" value="KAF2835606.1"/>
    <property type="molecule type" value="Genomic_DNA"/>
</dbReference>
<evidence type="ECO:0000256" key="2">
    <source>
        <dbReference type="ARBA" id="ARBA00003909"/>
    </source>
</evidence>
<dbReference type="InterPro" id="IPR001965">
    <property type="entry name" value="Znf_PHD"/>
</dbReference>
<dbReference type="Pfam" id="PF00628">
    <property type="entry name" value="PHD"/>
    <property type="match status" value="1"/>
</dbReference>
<feature type="region of interest" description="Disordered" evidence="20">
    <location>
        <begin position="313"/>
        <end position="444"/>
    </location>
</feature>
<feature type="compositionally biased region" description="Polar residues" evidence="20">
    <location>
        <begin position="1580"/>
        <end position="1612"/>
    </location>
</feature>
<dbReference type="PROSITE" id="PS01359">
    <property type="entry name" value="ZF_PHD_1"/>
    <property type="match status" value="1"/>
</dbReference>
<keyword evidence="11" id="KW-0223">Dioxygenase</keyword>
<evidence type="ECO:0000256" key="4">
    <source>
        <dbReference type="ARBA" id="ARBA00008037"/>
    </source>
</evidence>
<feature type="region of interest" description="Disordered" evidence="20">
    <location>
        <begin position="1251"/>
        <end position="1284"/>
    </location>
</feature>
<evidence type="ECO:0000256" key="16">
    <source>
        <dbReference type="ARBA" id="ARBA00023242"/>
    </source>
</evidence>
<evidence type="ECO:0000256" key="11">
    <source>
        <dbReference type="ARBA" id="ARBA00022964"/>
    </source>
</evidence>
<comment type="function">
    <text evidence="2">Histone demethylase that specifically demethylates 'Lys-36' of histone H3, thereby playing a central role in histone code.</text>
</comment>
<evidence type="ECO:0000256" key="17">
    <source>
        <dbReference type="ARBA" id="ARBA00031083"/>
    </source>
</evidence>
<feature type="compositionally biased region" description="Polar residues" evidence="20">
    <location>
        <begin position="381"/>
        <end position="394"/>
    </location>
</feature>
<dbReference type="Proteomes" id="UP000799429">
    <property type="component" value="Unassembled WGS sequence"/>
</dbReference>
<feature type="compositionally biased region" description="Basic and acidic residues" evidence="20">
    <location>
        <begin position="1092"/>
        <end position="1111"/>
    </location>
</feature>
<feature type="region of interest" description="Disordered" evidence="20">
    <location>
        <begin position="115"/>
        <end position="134"/>
    </location>
</feature>
<proteinExistence type="inferred from homology"/>
<dbReference type="SUPFAM" id="SSF57903">
    <property type="entry name" value="FYVE/PHD zinc finger"/>
    <property type="match status" value="1"/>
</dbReference>
<feature type="region of interest" description="Disordered" evidence="20">
    <location>
        <begin position="246"/>
        <end position="269"/>
    </location>
</feature>
<dbReference type="SUPFAM" id="SSF51197">
    <property type="entry name" value="Clavaminate synthase-like"/>
    <property type="match status" value="1"/>
</dbReference>
<comment type="cofactor">
    <cofactor evidence="1">
        <name>Fe(2+)</name>
        <dbReference type="ChEBI" id="CHEBI:29033"/>
    </cofactor>
</comment>
<comment type="subcellular location">
    <subcellularLocation>
        <location evidence="3">Nucleus</location>
    </subcellularLocation>
</comment>
<dbReference type="GO" id="GO:0005634">
    <property type="term" value="C:nucleus"/>
    <property type="evidence" value="ECO:0007669"/>
    <property type="project" value="UniProtKB-SubCell"/>
</dbReference>
<dbReference type="EC" id="1.14.11.27" evidence="5"/>
<dbReference type="PROSITE" id="PS50016">
    <property type="entry name" value="ZF_PHD_2"/>
    <property type="match status" value="1"/>
</dbReference>
<dbReference type="PROSITE" id="PS51184">
    <property type="entry name" value="JMJC"/>
    <property type="match status" value="1"/>
</dbReference>
<feature type="compositionally biased region" description="Polar residues" evidence="20">
    <location>
        <begin position="405"/>
        <end position="415"/>
    </location>
</feature>
<dbReference type="SMART" id="SM00558">
    <property type="entry name" value="JmjC"/>
    <property type="match status" value="1"/>
</dbReference>
<dbReference type="InterPro" id="IPR011011">
    <property type="entry name" value="Znf_FYVE_PHD"/>
</dbReference>
<keyword evidence="12" id="KW-0560">Oxidoreductase</keyword>
<feature type="compositionally biased region" description="Polar residues" evidence="20">
    <location>
        <begin position="428"/>
        <end position="444"/>
    </location>
</feature>
<evidence type="ECO:0000256" key="20">
    <source>
        <dbReference type="SAM" id="MobiDB-lite"/>
    </source>
</evidence>
<evidence type="ECO:0000256" key="3">
    <source>
        <dbReference type="ARBA" id="ARBA00004123"/>
    </source>
</evidence>
<evidence type="ECO:0000256" key="13">
    <source>
        <dbReference type="ARBA" id="ARBA00023004"/>
    </source>
</evidence>
<keyword evidence="8 19" id="KW-0863">Zinc-finger</keyword>
<feature type="compositionally biased region" description="Basic and acidic residues" evidence="20">
    <location>
        <begin position="150"/>
        <end position="164"/>
    </location>
</feature>
<feature type="region of interest" description="Disordered" evidence="20">
    <location>
        <begin position="140"/>
        <end position="186"/>
    </location>
</feature>
<dbReference type="GO" id="GO:0008270">
    <property type="term" value="F:zinc ion binding"/>
    <property type="evidence" value="ECO:0007669"/>
    <property type="project" value="UniProtKB-KW"/>
</dbReference>
<dbReference type="SMART" id="SM00249">
    <property type="entry name" value="PHD"/>
    <property type="match status" value="1"/>
</dbReference>
<evidence type="ECO:0000256" key="8">
    <source>
        <dbReference type="ARBA" id="ARBA00022771"/>
    </source>
</evidence>
<evidence type="ECO:0000256" key="9">
    <source>
        <dbReference type="ARBA" id="ARBA00022833"/>
    </source>
</evidence>
<evidence type="ECO:0000256" key="15">
    <source>
        <dbReference type="ARBA" id="ARBA00023163"/>
    </source>
</evidence>
<feature type="region of interest" description="Disordered" evidence="20">
    <location>
        <begin position="1549"/>
        <end position="1639"/>
    </location>
</feature>
<evidence type="ECO:0000256" key="5">
    <source>
        <dbReference type="ARBA" id="ARBA00013246"/>
    </source>
</evidence>
<evidence type="ECO:0000256" key="14">
    <source>
        <dbReference type="ARBA" id="ARBA00023015"/>
    </source>
</evidence>
<keyword evidence="13" id="KW-0408">Iron</keyword>
<dbReference type="InterPro" id="IPR001138">
    <property type="entry name" value="Zn2Cys6_DnaBD"/>
</dbReference>
<reference evidence="23" key="1">
    <citation type="journal article" date="2020" name="Stud. Mycol.">
        <title>101 Dothideomycetes genomes: a test case for predicting lifestyles and emergence of pathogens.</title>
        <authorList>
            <person name="Haridas S."/>
            <person name="Albert R."/>
            <person name="Binder M."/>
            <person name="Bloem J."/>
            <person name="Labutti K."/>
            <person name="Salamov A."/>
            <person name="Andreopoulos B."/>
            <person name="Baker S."/>
            <person name="Barry K."/>
            <person name="Bills G."/>
            <person name="Bluhm B."/>
            <person name="Cannon C."/>
            <person name="Castanera R."/>
            <person name="Culley D."/>
            <person name="Daum C."/>
            <person name="Ezra D."/>
            <person name="Gonzalez J."/>
            <person name="Henrissat B."/>
            <person name="Kuo A."/>
            <person name="Liang C."/>
            <person name="Lipzen A."/>
            <person name="Lutzoni F."/>
            <person name="Magnuson J."/>
            <person name="Mondo S."/>
            <person name="Nolan M."/>
            <person name="Ohm R."/>
            <person name="Pangilinan J."/>
            <person name="Park H.-J."/>
            <person name="Ramirez L."/>
            <person name="Alfaro M."/>
            <person name="Sun H."/>
            <person name="Tritt A."/>
            <person name="Yoshinaga Y."/>
            <person name="Zwiers L.-H."/>
            <person name="Turgeon B."/>
            <person name="Goodwin S."/>
            <person name="Spatafora J."/>
            <person name="Crous P."/>
            <person name="Grigoriev I."/>
        </authorList>
    </citation>
    <scope>NUCLEOTIDE SEQUENCE</scope>
    <source>
        <strain evidence="23">CBS 101060</strain>
    </source>
</reference>
<dbReference type="InterPro" id="IPR050690">
    <property type="entry name" value="JHDM1_Histone_Demethylase"/>
</dbReference>
<dbReference type="OrthoDB" id="5876800at2759"/>
<organism evidence="23 24">
    <name type="scientific">Patellaria atrata CBS 101060</name>
    <dbReference type="NCBI Taxonomy" id="1346257"/>
    <lineage>
        <taxon>Eukaryota</taxon>
        <taxon>Fungi</taxon>
        <taxon>Dikarya</taxon>
        <taxon>Ascomycota</taxon>
        <taxon>Pezizomycotina</taxon>
        <taxon>Dothideomycetes</taxon>
        <taxon>Dothideomycetes incertae sedis</taxon>
        <taxon>Patellariales</taxon>
        <taxon>Patellariaceae</taxon>
        <taxon>Patellaria</taxon>
    </lineage>
</organism>
<comment type="similarity">
    <text evidence="4">Belongs to the JHDM1 histone demethylase family.</text>
</comment>
<feature type="region of interest" description="Disordered" evidence="20">
    <location>
        <begin position="1204"/>
        <end position="1227"/>
    </location>
</feature>
<evidence type="ECO:0000259" key="22">
    <source>
        <dbReference type="PROSITE" id="PS51184"/>
    </source>
</evidence>
<feature type="region of interest" description="Disordered" evidence="20">
    <location>
        <begin position="1092"/>
        <end position="1135"/>
    </location>
</feature>
<evidence type="ECO:0000259" key="21">
    <source>
        <dbReference type="PROSITE" id="PS50016"/>
    </source>
</evidence>
<feature type="compositionally biased region" description="Basic and acidic residues" evidence="20">
    <location>
        <begin position="356"/>
        <end position="365"/>
    </location>
</feature>
<feature type="compositionally biased region" description="Basic and acidic residues" evidence="20">
    <location>
        <begin position="1613"/>
        <end position="1625"/>
    </location>
</feature>
<dbReference type="Pfam" id="PF17811">
    <property type="entry name" value="JHD"/>
    <property type="match status" value="1"/>
</dbReference>
<dbReference type="Pfam" id="PF02373">
    <property type="entry name" value="JmjC"/>
    <property type="match status" value="1"/>
</dbReference>
<evidence type="ECO:0000256" key="12">
    <source>
        <dbReference type="ARBA" id="ARBA00023002"/>
    </source>
</evidence>
<keyword evidence="7" id="KW-0479">Metal-binding</keyword>
<feature type="compositionally biased region" description="Low complexity" evidence="20">
    <location>
        <begin position="175"/>
        <end position="186"/>
    </location>
</feature>
<comment type="catalytic activity">
    <reaction evidence="18">
        <text>N(6),N(6)-dimethyl-L-lysyl(36)-[histone H3] + 2 2-oxoglutarate + 2 O2 = L-lysyl(36)-[histone H3] + 2 formaldehyde + 2 succinate + 2 CO2</text>
        <dbReference type="Rhea" id="RHEA:42032"/>
        <dbReference type="Rhea" id="RHEA-COMP:9785"/>
        <dbReference type="Rhea" id="RHEA-COMP:9787"/>
        <dbReference type="ChEBI" id="CHEBI:15379"/>
        <dbReference type="ChEBI" id="CHEBI:16526"/>
        <dbReference type="ChEBI" id="CHEBI:16810"/>
        <dbReference type="ChEBI" id="CHEBI:16842"/>
        <dbReference type="ChEBI" id="CHEBI:29969"/>
        <dbReference type="ChEBI" id="CHEBI:30031"/>
        <dbReference type="ChEBI" id="CHEBI:61976"/>
        <dbReference type="EC" id="1.14.11.27"/>
    </reaction>
</comment>
<keyword evidence="9" id="KW-0862">Zinc</keyword>
<evidence type="ECO:0000256" key="19">
    <source>
        <dbReference type="PROSITE-ProRule" id="PRU00146"/>
    </source>
</evidence>